<name>X0XD26_9ZZZZ</name>
<protein>
    <submittedName>
        <fullName evidence="1">Uncharacterized protein</fullName>
    </submittedName>
</protein>
<dbReference type="EMBL" id="BARS01038460">
    <property type="protein sequence ID" value="GAG22866.1"/>
    <property type="molecule type" value="Genomic_DNA"/>
</dbReference>
<dbReference type="AlphaFoldDB" id="X0XD26"/>
<gene>
    <name evidence="1" type="ORF">S01H1_58851</name>
</gene>
<proteinExistence type="predicted"/>
<accession>X0XD26</accession>
<organism evidence="1">
    <name type="scientific">marine sediment metagenome</name>
    <dbReference type="NCBI Taxonomy" id="412755"/>
    <lineage>
        <taxon>unclassified sequences</taxon>
        <taxon>metagenomes</taxon>
        <taxon>ecological metagenomes</taxon>
    </lineage>
</organism>
<feature type="non-terminal residue" evidence="1">
    <location>
        <position position="1"/>
    </location>
</feature>
<evidence type="ECO:0000313" key="1">
    <source>
        <dbReference type="EMBL" id="GAG22866.1"/>
    </source>
</evidence>
<comment type="caution">
    <text evidence="1">The sequence shown here is derived from an EMBL/GenBank/DDBJ whole genome shotgun (WGS) entry which is preliminary data.</text>
</comment>
<sequence length="72" mass="8177">IKEQFDKLHGLIFLLRTVEFHQANMAQEAKDKIPESGYDLIYDEEGTIVGRNSEEAAKAISELKKEGIELEV</sequence>
<reference evidence="1" key="1">
    <citation type="journal article" date="2014" name="Front. Microbiol.">
        <title>High frequency of phylogenetically diverse reductive dehalogenase-homologous genes in deep subseafloor sedimentary metagenomes.</title>
        <authorList>
            <person name="Kawai M."/>
            <person name="Futagami T."/>
            <person name="Toyoda A."/>
            <person name="Takaki Y."/>
            <person name="Nishi S."/>
            <person name="Hori S."/>
            <person name="Arai W."/>
            <person name="Tsubouchi T."/>
            <person name="Morono Y."/>
            <person name="Uchiyama I."/>
            <person name="Ito T."/>
            <person name="Fujiyama A."/>
            <person name="Inagaki F."/>
            <person name="Takami H."/>
        </authorList>
    </citation>
    <scope>NUCLEOTIDE SEQUENCE</scope>
    <source>
        <strain evidence="1">Expedition CK06-06</strain>
    </source>
</reference>